<dbReference type="OrthoDB" id="9782335at2"/>
<accession>A0A317E9X5</accession>
<feature type="domain" description="Bacterial bifunctional deaminase-reductase C-terminal" evidence="1">
    <location>
        <begin position="5"/>
        <end position="169"/>
    </location>
</feature>
<dbReference type="GO" id="GO:0008703">
    <property type="term" value="F:5-amino-6-(5-phosphoribosylamino)uracil reductase activity"/>
    <property type="evidence" value="ECO:0007669"/>
    <property type="project" value="InterPro"/>
</dbReference>
<dbReference type="RefSeq" id="WP_109919081.1">
    <property type="nucleotide sequence ID" value="NZ_QGLF01000001.1"/>
</dbReference>
<dbReference type="PANTHER" id="PTHR38011:SF11">
    <property type="entry name" value="2,5-DIAMINO-6-RIBOSYLAMINO-4(3H)-PYRIMIDINONE 5'-PHOSPHATE REDUCTASE"/>
    <property type="match status" value="1"/>
</dbReference>
<protein>
    <submittedName>
        <fullName evidence="2">Deaminase</fullName>
    </submittedName>
</protein>
<dbReference type="Pfam" id="PF01872">
    <property type="entry name" value="RibD_C"/>
    <property type="match status" value="1"/>
</dbReference>
<evidence type="ECO:0000259" key="1">
    <source>
        <dbReference type="Pfam" id="PF01872"/>
    </source>
</evidence>
<dbReference type="Proteomes" id="UP000246077">
    <property type="component" value="Unassembled WGS sequence"/>
</dbReference>
<keyword evidence="3" id="KW-1185">Reference proteome</keyword>
<proteinExistence type="predicted"/>
<dbReference type="Gene3D" id="3.40.430.10">
    <property type="entry name" value="Dihydrofolate Reductase, subunit A"/>
    <property type="match status" value="1"/>
</dbReference>
<sequence length="177" mass="19443">MPRPRVSVYIAASLDGFIARADGGIEWLSVVEDEHGEDYGFGEFIADVDTVVMGRNTFDMVAGFEPWPFADKRVVVLSHRPLEDAPAGVARHDGALADLILALGEEGVRRVYLDGGESIRQGLAEDLVDDLTLSHIPVMLGRGRPLFGPEVPHGRWQLLGARHFPTGLVQATYRRLE</sequence>
<comment type="caution">
    <text evidence="2">The sequence shown here is derived from an EMBL/GenBank/DDBJ whole genome shotgun (WGS) entry which is preliminary data.</text>
</comment>
<name>A0A317E9X5_9PROT</name>
<dbReference type="GO" id="GO:0009231">
    <property type="term" value="P:riboflavin biosynthetic process"/>
    <property type="evidence" value="ECO:0007669"/>
    <property type="project" value="InterPro"/>
</dbReference>
<gene>
    <name evidence="2" type="ORF">DKG75_00250</name>
</gene>
<reference evidence="3" key="1">
    <citation type="submission" date="2018-05" db="EMBL/GenBank/DDBJ databases">
        <title>Zavarzinia sp. HR-AS.</title>
        <authorList>
            <person name="Lee Y."/>
            <person name="Jeon C.O."/>
        </authorList>
    </citation>
    <scope>NUCLEOTIDE SEQUENCE [LARGE SCALE GENOMIC DNA]</scope>
    <source>
        <strain evidence="3">DSM 1231</strain>
    </source>
</reference>
<dbReference type="AlphaFoldDB" id="A0A317E9X5"/>
<evidence type="ECO:0000313" key="3">
    <source>
        <dbReference type="Proteomes" id="UP000246077"/>
    </source>
</evidence>
<evidence type="ECO:0000313" key="2">
    <source>
        <dbReference type="EMBL" id="PWR23046.1"/>
    </source>
</evidence>
<organism evidence="2 3">
    <name type="scientific">Zavarzinia compransoris</name>
    <dbReference type="NCBI Taxonomy" id="1264899"/>
    <lineage>
        <taxon>Bacteria</taxon>
        <taxon>Pseudomonadati</taxon>
        <taxon>Pseudomonadota</taxon>
        <taxon>Alphaproteobacteria</taxon>
        <taxon>Rhodospirillales</taxon>
        <taxon>Zavarziniaceae</taxon>
        <taxon>Zavarzinia</taxon>
    </lineage>
</organism>
<dbReference type="EMBL" id="QGLF01000001">
    <property type="protein sequence ID" value="PWR23046.1"/>
    <property type="molecule type" value="Genomic_DNA"/>
</dbReference>
<dbReference type="InterPro" id="IPR002734">
    <property type="entry name" value="RibDG_C"/>
</dbReference>
<dbReference type="InterPro" id="IPR050765">
    <property type="entry name" value="Riboflavin_Biosynth_HTPR"/>
</dbReference>
<dbReference type="SUPFAM" id="SSF53597">
    <property type="entry name" value="Dihydrofolate reductase-like"/>
    <property type="match status" value="1"/>
</dbReference>
<dbReference type="PANTHER" id="PTHR38011">
    <property type="entry name" value="DIHYDROFOLATE REDUCTASE FAMILY PROTEIN (AFU_ORTHOLOGUE AFUA_8G06820)"/>
    <property type="match status" value="1"/>
</dbReference>
<dbReference type="InterPro" id="IPR024072">
    <property type="entry name" value="DHFR-like_dom_sf"/>
</dbReference>